<sequence length="171" mass="18372">MCIAPTNPRATEGSPPEFRFSGQHHWQVEMAPTVAPSSANHTSHEAPRERPSMDAGCPERSYYYGDKLPRSGDDGLVAAACDPGPKANILLRMARHCTAQPEELDALSAYWPAHAFENRNLPGCITLLILAQSSSLPESTVPRVLGGILGGGGAWCLASELVQTVQLQVRL</sequence>
<organism evidence="2 3">
    <name type="scientific">Apiospora arundinis</name>
    <dbReference type="NCBI Taxonomy" id="335852"/>
    <lineage>
        <taxon>Eukaryota</taxon>
        <taxon>Fungi</taxon>
        <taxon>Dikarya</taxon>
        <taxon>Ascomycota</taxon>
        <taxon>Pezizomycotina</taxon>
        <taxon>Sordariomycetes</taxon>
        <taxon>Xylariomycetidae</taxon>
        <taxon>Amphisphaeriales</taxon>
        <taxon>Apiosporaceae</taxon>
        <taxon>Apiospora</taxon>
    </lineage>
</organism>
<accession>A0ABR2I2E3</accession>
<comment type="caution">
    <text evidence="2">The sequence shown here is derived from an EMBL/GenBank/DDBJ whole genome shotgun (WGS) entry which is preliminary data.</text>
</comment>
<keyword evidence="3" id="KW-1185">Reference proteome</keyword>
<dbReference type="EMBL" id="JAPCWZ010000007">
    <property type="protein sequence ID" value="KAK8856552.1"/>
    <property type="molecule type" value="Genomic_DNA"/>
</dbReference>
<proteinExistence type="predicted"/>
<evidence type="ECO:0000313" key="2">
    <source>
        <dbReference type="EMBL" id="KAK8856552.1"/>
    </source>
</evidence>
<evidence type="ECO:0000256" key="1">
    <source>
        <dbReference type="SAM" id="MobiDB-lite"/>
    </source>
</evidence>
<dbReference type="Proteomes" id="UP001390339">
    <property type="component" value="Unassembled WGS sequence"/>
</dbReference>
<protein>
    <submittedName>
        <fullName evidence="2">Uncharacterized protein</fullName>
    </submittedName>
</protein>
<feature type="region of interest" description="Disordered" evidence="1">
    <location>
        <begin position="1"/>
        <end position="20"/>
    </location>
</feature>
<evidence type="ECO:0000313" key="3">
    <source>
        <dbReference type="Proteomes" id="UP001390339"/>
    </source>
</evidence>
<feature type="compositionally biased region" description="Basic and acidic residues" evidence="1">
    <location>
        <begin position="42"/>
        <end position="52"/>
    </location>
</feature>
<feature type="region of interest" description="Disordered" evidence="1">
    <location>
        <begin position="34"/>
        <end position="57"/>
    </location>
</feature>
<gene>
    <name evidence="2" type="ORF">PGQ11_012464</name>
</gene>
<reference evidence="2 3" key="1">
    <citation type="journal article" date="2024" name="IMA Fungus">
        <title>Apiospora arundinis, a panoply of carbohydrate-active enzymes and secondary metabolites.</title>
        <authorList>
            <person name="Sorensen T."/>
            <person name="Petersen C."/>
            <person name="Muurmann A.T."/>
            <person name="Christiansen J.V."/>
            <person name="Brundto M.L."/>
            <person name="Overgaard C.K."/>
            <person name="Boysen A.T."/>
            <person name="Wollenberg R.D."/>
            <person name="Larsen T.O."/>
            <person name="Sorensen J.L."/>
            <person name="Nielsen K.L."/>
            <person name="Sondergaard T.E."/>
        </authorList>
    </citation>
    <scope>NUCLEOTIDE SEQUENCE [LARGE SCALE GENOMIC DNA]</scope>
    <source>
        <strain evidence="2 3">AAU 773</strain>
    </source>
</reference>
<name>A0ABR2I2E3_9PEZI</name>